<proteinExistence type="predicted"/>
<gene>
    <name evidence="1" type="ORF">GCM10009663_57070</name>
</gene>
<comment type="caution">
    <text evidence="1">The sequence shown here is derived from an EMBL/GenBank/DDBJ whole genome shotgun (WGS) entry which is preliminary data.</text>
</comment>
<dbReference type="RefSeq" id="WP_344626576.1">
    <property type="nucleotide sequence ID" value="NZ_BAAALD010000071.1"/>
</dbReference>
<sequence>MIPAFVGALVGYLVTDQVQTHQAEPMEEVLRRLRELSQPPAPPPGGA</sequence>
<reference evidence="1 2" key="1">
    <citation type="journal article" date="2019" name="Int. J. Syst. Evol. Microbiol.">
        <title>The Global Catalogue of Microorganisms (GCM) 10K type strain sequencing project: providing services to taxonomists for standard genome sequencing and annotation.</title>
        <authorList>
            <consortium name="The Broad Institute Genomics Platform"/>
            <consortium name="The Broad Institute Genome Sequencing Center for Infectious Disease"/>
            <person name="Wu L."/>
            <person name="Ma J."/>
        </authorList>
    </citation>
    <scope>NUCLEOTIDE SEQUENCE [LARGE SCALE GENOMIC DNA]</scope>
    <source>
        <strain evidence="1 2">JCM 13002</strain>
    </source>
</reference>
<organism evidence="1 2">
    <name type="scientific">Kitasatospora arboriphila</name>
    <dbReference type="NCBI Taxonomy" id="258052"/>
    <lineage>
        <taxon>Bacteria</taxon>
        <taxon>Bacillati</taxon>
        <taxon>Actinomycetota</taxon>
        <taxon>Actinomycetes</taxon>
        <taxon>Kitasatosporales</taxon>
        <taxon>Streptomycetaceae</taxon>
        <taxon>Kitasatospora</taxon>
    </lineage>
</organism>
<accession>A0ABN1TXN5</accession>
<evidence type="ECO:0000313" key="2">
    <source>
        <dbReference type="Proteomes" id="UP001499987"/>
    </source>
</evidence>
<dbReference type="Proteomes" id="UP001499987">
    <property type="component" value="Unassembled WGS sequence"/>
</dbReference>
<keyword evidence="2" id="KW-1185">Reference proteome</keyword>
<evidence type="ECO:0000313" key="1">
    <source>
        <dbReference type="EMBL" id="GAA1107782.1"/>
    </source>
</evidence>
<protein>
    <submittedName>
        <fullName evidence="1">Uncharacterized protein</fullName>
    </submittedName>
</protein>
<dbReference type="EMBL" id="BAAALD010000071">
    <property type="protein sequence ID" value="GAA1107782.1"/>
    <property type="molecule type" value="Genomic_DNA"/>
</dbReference>
<name>A0ABN1TXN5_9ACTN</name>